<dbReference type="InterPro" id="IPR043717">
    <property type="entry name" value="DUF5658"/>
</dbReference>
<protein>
    <recommendedName>
        <fullName evidence="2">DUF5658 domain-containing protein</fullName>
    </recommendedName>
</protein>
<reference evidence="3 4" key="1">
    <citation type="submission" date="2016-03" db="EMBL/GenBank/DDBJ databases">
        <authorList>
            <person name="Ploux O."/>
        </authorList>
    </citation>
    <scope>NUCLEOTIDE SEQUENCE [LARGE SCALE GENOMIC DNA]</scope>
    <source>
        <strain evidence="3 4">R-45370</strain>
    </source>
</reference>
<feature type="transmembrane region" description="Helical" evidence="1">
    <location>
        <begin position="88"/>
        <end position="117"/>
    </location>
</feature>
<name>A0A177NBN4_9GAMM</name>
<dbReference type="AlphaFoldDB" id="A0A177NBN4"/>
<proteinExistence type="predicted"/>
<keyword evidence="1" id="KW-1133">Transmembrane helix</keyword>
<dbReference type="OrthoDB" id="5568639at2"/>
<comment type="caution">
    <text evidence="3">The sequence shown here is derived from an EMBL/GenBank/DDBJ whole genome shotgun (WGS) entry which is preliminary data.</text>
</comment>
<keyword evidence="4" id="KW-1185">Reference proteome</keyword>
<dbReference type="Proteomes" id="UP000078476">
    <property type="component" value="Unassembled WGS sequence"/>
</dbReference>
<dbReference type="RefSeq" id="WP_066982718.1">
    <property type="nucleotide sequence ID" value="NZ_LUUI01000105.1"/>
</dbReference>
<evidence type="ECO:0000256" key="1">
    <source>
        <dbReference type="SAM" id="Phobius"/>
    </source>
</evidence>
<accession>A0A177NBN4</accession>
<organism evidence="3 4">
    <name type="scientific">Methylomonas lenta</name>
    <dbReference type="NCBI Taxonomy" id="980561"/>
    <lineage>
        <taxon>Bacteria</taxon>
        <taxon>Pseudomonadati</taxon>
        <taxon>Pseudomonadota</taxon>
        <taxon>Gammaproteobacteria</taxon>
        <taxon>Methylococcales</taxon>
        <taxon>Methylococcaceae</taxon>
        <taxon>Methylomonas</taxon>
    </lineage>
</organism>
<keyword evidence="1" id="KW-0812">Transmembrane</keyword>
<keyword evidence="1" id="KW-0472">Membrane</keyword>
<feature type="transmembrane region" description="Helical" evidence="1">
    <location>
        <begin position="51"/>
        <end position="76"/>
    </location>
</feature>
<evidence type="ECO:0000313" key="3">
    <source>
        <dbReference type="EMBL" id="OAI15034.1"/>
    </source>
</evidence>
<evidence type="ECO:0000313" key="4">
    <source>
        <dbReference type="Proteomes" id="UP000078476"/>
    </source>
</evidence>
<feature type="transmembrane region" description="Helical" evidence="1">
    <location>
        <begin position="129"/>
        <end position="150"/>
    </location>
</feature>
<dbReference type="STRING" id="980561.A1359_10000"/>
<dbReference type="EMBL" id="LUUI01000105">
    <property type="protein sequence ID" value="OAI15034.1"/>
    <property type="molecule type" value="Genomic_DNA"/>
</dbReference>
<gene>
    <name evidence="3" type="ORF">A1359_10000</name>
</gene>
<dbReference type="Pfam" id="PF18902">
    <property type="entry name" value="DUF5658"/>
    <property type="match status" value="1"/>
</dbReference>
<evidence type="ECO:0000259" key="2">
    <source>
        <dbReference type="Pfam" id="PF18902"/>
    </source>
</evidence>
<feature type="domain" description="DUF5658" evidence="2">
    <location>
        <begin position="60"/>
        <end position="150"/>
    </location>
</feature>
<sequence length="152" mass="16845">MKTDTRRSGKISGYFLINYINDLVLSLRCLCLCTRPSHATIRGIDPAQLKYLINSSLILLFGLLHTADGIVTYFGLKFNYATEVNPVLLFFAGTMGLGLAIFALKLLCVEFIALLYVTRRNIGSCWGTATLFSADAFYSWVVSNNIFLVLGV</sequence>